<dbReference type="GO" id="GO:0051607">
    <property type="term" value="P:defense response to virus"/>
    <property type="evidence" value="ECO:0007669"/>
    <property type="project" value="UniProtKB-ARBA"/>
</dbReference>
<evidence type="ECO:0000313" key="12">
    <source>
        <dbReference type="Proteomes" id="UP000325577"/>
    </source>
</evidence>
<protein>
    <recommendedName>
        <fullName evidence="13">NB-ARC domain-containing protein</fullName>
    </recommendedName>
</protein>
<feature type="domain" description="Disease resistance N-terminal" evidence="8">
    <location>
        <begin position="5"/>
        <end position="88"/>
    </location>
</feature>
<evidence type="ECO:0000259" key="10">
    <source>
        <dbReference type="Pfam" id="PF23598"/>
    </source>
</evidence>
<keyword evidence="4" id="KW-0547">Nucleotide-binding</keyword>
<dbReference type="Pfam" id="PF23559">
    <property type="entry name" value="WHD_DRP"/>
    <property type="match status" value="1"/>
</dbReference>
<sequence>MASTAVDLLVGKIVSVLENEALLIGGVHDELSDLKKELVSMKSFLEDAGRKSALTEGEKSWEESVREMAYNVEDIIDEFMYCMSLEQSGGRLTRLFYKTIQIPKKLWVRRRIATKVQKMKRMIKDIRDRNQRYGVDHIEGTNSRDDQRWVQNQAECSLFVKDDDLVGIEDDRQSLLRLLTDGEPQRAVISVVGMGGSGKTTLVSNAYKSQIVKRHFDCYAWITVSQSYDIEDLLKRLIKEFIPKEEVQMADLSNMRHKELREKLENYLRPKRYVVVLDDIWSDKPLNDLGVSLPDERNESRVMLTTRKEDIALSASSSFGVKSHVHHLEPLGMNKAWDLFCMKAFSNSPNRSCPQELENLAWALVEKCEGLPLAIVALGGLMSSKNLDFEWREVYNSLNWHLSNDEKLDRMKTILWLSFNNLPNRLKGCFLYCCLFPEDYLIRRKRLNRLWMAEGFVGKVKGKTPEEVSDGYLKELVDRSMLQVVKRNPSGKTKACKLHDLMRELALTTSETERFCGVYDGQKASEESSPRRLSVQKSDGETKTWNGMSQLRSLLVFVVDTISPSWKTLPPGFRLLRVLDMEDVPIVTLPDELVNLFNLRYLNLKRTKVKKLPKSIGRLHNLQTLDIRDSEIDVLPAGITKLQNLRHLIMYRYNRWHGEDFEHVYGTPAPSNICKLKYLQVLDCVEAEAGLMKRIKQLTQLTRIGITKVKEADERDLCISIQNMNLLRYLFVMVTDEQEYLRTDALSSAPPRLKTLILVGRLENVPSWFHSLQNLTRLYLHWSRLEEDPFHYIQALPNLGGLKLINAYSGKQLCFGTGFRKLNRLYLCNLPQLNEIIIENGVMPDLEKLYISKCKELRRLPRGIENLTNLQKLTVKNVSKELAKRIRGKRSADRPLVQHIPKIRVAPWSMKK</sequence>
<dbReference type="Gene3D" id="3.80.10.10">
    <property type="entry name" value="Ribonuclease Inhibitor"/>
    <property type="match status" value="1"/>
</dbReference>
<dbReference type="InterPro" id="IPR055414">
    <property type="entry name" value="LRR_R13L4/SHOC2-like"/>
</dbReference>
<proteinExistence type="inferred from homology"/>
<gene>
    <name evidence="11" type="ORF">F0562_035103</name>
</gene>
<feature type="domain" description="Disease resistance R13L4/SHOC-2-like LRR" evidence="10">
    <location>
        <begin position="550"/>
        <end position="878"/>
    </location>
</feature>
<organism evidence="11 12">
    <name type="scientific">Nyssa sinensis</name>
    <dbReference type="NCBI Taxonomy" id="561372"/>
    <lineage>
        <taxon>Eukaryota</taxon>
        <taxon>Viridiplantae</taxon>
        <taxon>Streptophyta</taxon>
        <taxon>Embryophyta</taxon>
        <taxon>Tracheophyta</taxon>
        <taxon>Spermatophyta</taxon>
        <taxon>Magnoliopsida</taxon>
        <taxon>eudicotyledons</taxon>
        <taxon>Gunneridae</taxon>
        <taxon>Pentapetalae</taxon>
        <taxon>asterids</taxon>
        <taxon>Cornales</taxon>
        <taxon>Nyssaceae</taxon>
        <taxon>Nyssa</taxon>
    </lineage>
</organism>
<dbReference type="GO" id="GO:0098542">
    <property type="term" value="P:defense response to other organism"/>
    <property type="evidence" value="ECO:0007669"/>
    <property type="project" value="TreeGrafter"/>
</dbReference>
<dbReference type="FunFam" id="1.10.8.430:FF:000003">
    <property type="entry name" value="Probable disease resistance protein At5g66910"/>
    <property type="match status" value="1"/>
</dbReference>
<keyword evidence="12" id="KW-1185">Reference proteome</keyword>
<dbReference type="Gene3D" id="1.10.10.10">
    <property type="entry name" value="Winged helix-like DNA-binding domain superfamily/Winged helix DNA-binding domain"/>
    <property type="match status" value="1"/>
</dbReference>
<dbReference type="PRINTS" id="PR00364">
    <property type="entry name" value="DISEASERSIST"/>
</dbReference>
<dbReference type="GO" id="GO:0005524">
    <property type="term" value="F:ATP binding"/>
    <property type="evidence" value="ECO:0007669"/>
    <property type="project" value="UniProtKB-KW"/>
</dbReference>
<evidence type="ECO:0000259" key="9">
    <source>
        <dbReference type="Pfam" id="PF23559"/>
    </source>
</evidence>
<evidence type="ECO:0000259" key="7">
    <source>
        <dbReference type="Pfam" id="PF00931"/>
    </source>
</evidence>
<dbReference type="FunFam" id="1.10.10.10:FF:000322">
    <property type="entry name" value="Probable disease resistance protein At1g63360"/>
    <property type="match status" value="1"/>
</dbReference>
<dbReference type="PANTHER" id="PTHR23155:SF1205">
    <property type="entry name" value="DISEASE RESISTANCE PROTEIN RPM1"/>
    <property type="match status" value="1"/>
</dbReference>
<evidence type="ECO:0000256" key="5">
    <source>
        <dbReference type="ARBA" id="ARBA00022821"/>
    </source>
</evidence>
<dbReference type="Pfam" id="PF18052">
    <property type="entry name" value="Rx_N"/>
    <property type="match status" value="1"/>
</dbReference>
<keyword evidence="2" id="KW-0433">Leucine-rich repeat</keyword>
<dbReference type="FunFam" id="3.40.50.300:FF:001091">
    <property type="entry name" value="Probable disease resistance protein At1g61300"/>
    <property type="match status" value="1"/>
</dbReference>
<evidence type="ECO:0000256" key="1">
    <source>
        <dbReference type="ARBA" id="ARBA00008894"/>
    </source>
</evidence>
<dbReference type="InterPro" id="IPR002182">
    <property type="entry name" value="NB-ARC"/>
</dbReference>
<accession>A0A5J5AD12</accession>
<evidence type="ECO:0000259" key="8">
    <source>
        <dbReference type="Pfam" id="PF18052"/>
    </source>
</evidence>
<dbReference type="Gene3D" id="1.20.5.4130">
    <property type="match status" value="1"/>
</dbReference>
<dbReference type="Gene3D" id="1.10.8.430">
    <property type="entry name" value="Helical domain of apoptotic protease-activating factors"/>
    <property type="match status" value="1"/>
</dbReference>
<keyword evidence="5" id="KW-0611">Plant defense</keyword>
<dbReference type="InterPro" id="IPR032675">
    <property type="entry name" value="LRR_dom_sf"/>
</dbReference>
<dbReference type="Gene3D" id="3.40.50.300">
    <property type="entry name" value="P-loop containing nucleotide triphosphate hydrolases"/>
    <property type="match status" value="1"/>
</dbReference>
<evidence type="ECO:0000256" key="3">
    <source>
        <dbReference type="ARBA" id="ARBA00022737"/>
    </source>
</evidence>
<name>A0A5J5AD12_9ASTE</name>
<dbReference type="InterPro" id="IPR038005">
    <property type="entry name" value="RX-like_CC"/>
</dbReference>
<dbReference type="InterPro" id="IPR036388">
    <property type="entry name" value="WH-like_DNA-bd_sf"/>
</dbReference>
<dbReference type="InterPro" id="IPR027417">
    <property type="entry name" value="P-loop_NTPase"/>
</dbReference>
<dbReference type="OrthoDB" id="598235at2759"/>
<dbReference type="SUPFAM" id="SSF52058">
    <property type="entry name" value="L domain-like"/>
    <property type="match status" value="1"/>
</dbReference>
<keyword evidence="6" id="KW-0067">ATP-binding</keyword>
<dbReference type="InterPro" id="IPR042197">
    <property type="entry name" value="Apaf_helical"/>
</dbReference>
<dbReference type="Proteomes" id="UP000325577">
    <property type="component" value="Linkage Group LG21"/>
</dbReference>
<evidence type="ECO:0008006" key="13">
    <source>
        <dbReference type="Google" id="ProtNLM"/>
    </source>
</evidence>
<evidence type="ECO:0000256" key="6">
    <source>
        <dbReference type="ARBA" id="ARBA00022840"/>
    </source>
</evidence>
<reference evidence="11 12" key="1">
    <citation type="submission" date="2019-09" db="EMBL/GenBank/DDBJ databases">
        <title>A chromosome-level genome assembly of the Chinese tupelo Nyssa sinensis.</title>
        <authorList>
            <person name="Yang X."/>
            <person name="Kang M."/>
            <person name="Yang Y."/>
            <person name="Xiong H."/>
            <person name="Wang M."/>
            <person name="Zhang Z."/>
            <person name="Wang Z."/>
            <person name="Wu H."/>
            <person name="Ma T."/>
            <person name="Liu J."/>
            <person name="Xi Z."/>
        </authorList>
    </citation>
    <scope>NUCLEOTIDE SEQUENCE [LARGE SCALE GENOMIC DNA]</scope>
    <source>
        <strain evidence="11">J267</strain>
        <tissue evidence="11">Leaf</tissue>
    </source>
</reference>
<evidence type="ECO:0000313" key="11">
    <source>
        <dbReference type="EMBL" id="KAA8528028.1"/>
    </source>
</evidence>
<dbReference type="AlphaFoldDB" id="A0A5J5AD12"/>
<evidence type="ECO:0000256" key="4">
    <source>
        <dbReference type="ARBA" id="ARBA00022741"/>
    </source>
</evidence>
<dbReference type="Pfam" id="PF23598">
    <property type="entry name" value="LRR_14"/>
    <property type="match status" value="1"/>
</dbReference>
<dbReference type="Pfam" id="PF00931">
    <property type="entry name" value="NB-ARC"/>
    <property type="match status" value="1"/>
</dbReference>
<dbReference type="InterPro" id="IPR044974">
    <property type="entry name" value="Disease_R_plants"/>
</dbReference>
<feature type="domain" description="NB-ARC" evidence="7">
    <location>
        <begin position="177"/>
        <end position="348"/>
    </location>
</feature>
<dbReference type="EMBL" id="CM018045">
    <property type="protein sequence ID" value="KAA8528028.1"/>
    <property type="molecule type" value="Genomic_DNA"/>
</dbReference>
<dbReference type="InterPro" id="IPR041118">
    <property type="entry name" value="Rx_N"/>
</dbReference>
<dbReference type="PANTHER" id="PTHR23155">
    <property type="entry name" value="DISEASE RESISTANCE PROTEIN RP"/>
    <property type="match status" value="1"/>
</dbReference>
<dbReference type="SUPFAM" id="SSF52540">
    <property type="entry name" value="P-loop containing nucleoside triphosphate hydrolases"/>
    <property type="match status" value="1"/>
</dbReference>
<evidence type="ECO:0000256" key="2">
    <source>
        <dbReference type="ARBA" id="ARBA00022614"/>
    </source>
</evidence>
<comment type="similarity">
    <text evidence="1">Belongs to the disease resistance NB-LRR family.</text>
</comment>
<dbReference type="CDD" id="cd14798">
    <property type="entry name" value="RX-CC_like"/>
    <property type="match status" value="1"/>
</dbReference>
<keyword evidence="3" id="KW-0677">Repeat</keyword>
<dbReference type="InterPro" id="IPR058922">
    <property type="entry name" value="WHD_DRP"/>
</dbReference>
<feature type="domain" description="Disease resistance protein winged helix" evidence="9">
    <location>
        <begin position="435"/>
        <end position="506"/>
    </location>
</feature>
<dbReference type="GO" id="GO:0043531">
    <property type="term" value="F:ADP binding"/>
    <property type="evidence" value="ECO:0007669"/>
    <property type="project" value="InterPro"/>
</dbReference>